<gene>
    <name evidence="2" type="ORF">WOU_02511</name>
</gene>
<protein>
    <recommendedName>
        <fullName evidence="4">Holin</fullName>
    </recommendedName>
</protein>
<proteinExistence type="predicted"/>
<keyword evidence="1" id="KW-1133">Transmembrane helix</keyword>
<evidence type="ECO:0000256" key="1">
    <source>
        <dbReference type="SAM" id="Phobius"/>
    </source>
</evidence>
<feature type="transmembrane region" description="Helical" evidence="1">
    <location>
        <begin position="39"/>
        <end position="59"/>
    </location>
</feature>
<keyword evidence="1" id="KW-0472">Membrane</keyword>
<dbReference type="Proteomes" id="UP000013638">
    <property type="component" value="Unassembled WGS sequence"/>
</dbReference>
<evidence type="ECO:0008006" key="4">
    <source>
        <dbReference type="Google" id="ProtNLM"/>
    </source>
</evidence>
<dbReference type="EMBL" id="ASDZ01000031">
    <property type="protein sequence ID" value="EOK10544.1"/>
    <property type="molecule type" value="Genomic_DNA"/>
</dbReference>
<feature type="transmembrane region" description="Helical" evidence="1">
    <location>
        <begin position="12"/>
        <end position="33"/>
    </location>
</feature>
<dbReference type="InterPro" id="IPR031612">
    <property type="entry name" value="Phage_holin_Dp1"/>
</dbReference>
<evidence type="ECO:0000313" key="3">
    <source>
        <dbReference type="Proteomes" id="UP000013638"/>
    </source>
</evidence>
<reference evidence="2 3" key="1">
    <citation type="submission" date="2013-02" db="EMBL/GenBank/DDBJ databases">
        <title>The Genome Sequence of Enterococcus faecalis ATCC_6055.</title>
        <authorList>
            <consortium name="The Broad Institute Genome Sequencing Platform"/>
            <consortium name="The Broad Institute Genome Sequencing Center for Infectious Disease"/>
            <person name="Earl A.M."/>
            <person name="Gilmore M.S."/>
            <person name="Lebreton F."/>
            <person name="Walker B."/>
            <person name="Young S.K."/>
            <person name="Zeng Q."/>
            <person name="Gargeya S."/>
            <person name="Fitzgerald M."/>
            <person name="Haas B."/>
            <person name="Abouelleil A."/>
            <person name="Alvarado L."/>
            <person name="Arachchi H.M."/>
            <person name="Berlin A.M."/>
            <person name="Chapman S.B."/>
            <person name="Dewar J."/>
            <person name="Goldberg J."/>
            <person name="Griggs A."/>
            <person name="Gujja S."/>
            <person name="Hansen M."/>
            <person name="Howarth C."/>
            <person name="Imamovic A."/>
            <person name="Larimer J."/>
            <person name="McCowan C."/>
            <person name="Murphy C."/>
            <person name="Neiman D."/>
            <person name="Pearson M."/>
            <person name="Priest M."/>
            <person name="Roberts A."/>
            <person name="Saif S."/>
            <person name="Shea T."/>
            <person name="Sisk P."/>
            <person name="Sykes S."/>
            <person name="Wortman J."/>
            <person name="Nusbaum C."/>
            <person name="Birren B."/>
        </authorList>
    </citation>
    <scope>NUCLEOTIDE SEQUENCE [LARGE SCALE GENOMIC DNA]</scope>
    <source>
        <strain evidence="2 3">ATCC 6055</strain>
    </source>
</reference>
<dbReference type="RefSeq" id="WP_010829030.1">
    <property type="nucleotide sequence ID" value="NZ_KB944867.1"/>
</dbReference>
<dbReference type="Pfam" id="PF16938">
    <property type="entry name" value="Phage_holin_Dp1"/>
    <property type="match status" value="1"/>
</dbReference>
<evidence type="ECO:0000313" key="2">
    <source>
        <dbReference type="EMBL" id="EOK10544.1"/>
    </source>
</evidence>
<accession>R3KPU8</accession>
<dbReference type="PATRIC" id="fig|1169311.3.peg.2474"/>
<organism evidence="2 3">
    <name type="scientific">Enterococcus faecalis ATCC 6055</name>
    <dbReference type="NCBI Taxonomy" id="1169311"/>
    <lineage>
        <taxon>Bacteria</taxon>
        <taxon>Bacillati</taxon>
        <taxon>Bacillota</taxon>
        <taxon>Bacilli</taxon>
        <taxon>Lactobacillales</taxon>
        <taxon>Enterococcaceae</taxon>
        <taxon>Enterococcus</taxon>
    </lineage>
</organism>
<dbReference type="AlphaFoldDB" id="R3KPU8"/>
<dbReference type="HOGENOM" id="CLU_178284_1_0_9"/>
<name>R3KPU8_ENTFL</name>
<keyword evidence="1" id="KW-0812">Transmembrane</keyword>
<sequence length="76" mass="8029">MSNKFYNTAKWIVLTVLPAISAFIMSVGTKIGIANPDDVVTVLNAGTALLGAILGVSSIQYQKGQDQNTDNSEGEK</sequence>
<comment type="caution">
    <text evidence="2">The sequence shown here is derived from an EMBL/GenBank/DDBJ whole genome shotgun (WGS) entry which is preliminary data.</text>
</comment>